<evidence type="ECO:0000313" key="2">
    <source>
        <dbReference type="Proteomes" id="UP000253410"/>
    </source>
</evidence>
<dbReference type="RefSeq" id="WP_113617106.1">
    <property type="nucleotide sequence ID" value="NZ_QFFJ01000002.1"/>
</dbReference>
<comment type="caution">
    <text evidence="1">The sequence shown here is derived from an EMBL/GenBank/DDBJ whole genome shotgun (WGS) entry which is preliminary data.</text>
</comment>
<protein>
    <submittedName>
        <fullName evidence="1">Uncharacterized protein</fullName>
    </submittedName>
</protein>
<dbReference type="OrthoDB" id="672950at2"/>
<keyword evidence="2" id="KW-1185">Reference proteome</keyword>
<gene>
    <name evidence="1" type="ORF">DF182_17325</name>
</gene>
<dbReference type="Proteomes" id="UP000253410">
    <property type="component" value="Unassembled WGS sequence"/>
</dbReference>
<organism evidence="1 2">
    <name type="scientific">Chitinophaga flava</name>
    <dbReference type="NCBI Taxonomy" id="2259036"/>
    <lineage>
        <taxon>Bacteria</taxon>
        <taxon>Pseudomonadati</taxon>
        <taxon>Bacteroidota</taxon>
        <taxon>Chitinophagia</taxon>
        <taxon>Chitinophagales</taxon>
        <taxon>Chitinophagaceae</taxon>
        <taxon>Chitinophaga</taxon>
    </lineage>
</organism>
<evidence type="ECO:0000313" key="1">
    <source>
        <dbReference type="EMBL" id="RBL88356.1"/>
    </source>
</evidence>
<name>A0A365XPT2_9BACT</name>
<sequence>MSKNDEVMGDKITINNSAIGAVGSGAVNYGNVTSSSENYDYSLMLEEIIKLKDAIRAMSQSDAQILALSVLIQAEEGASSQNGPVMIGALRKLSSWVFNVAKDIGVNVISNYIGK</sequence>
<proteinExistence type="predicted"/>
<reference evidence="1 2" key="1">
    <citation type="submission" date="2018-05" db="EMBL/GenBank/DDBJ databases">
        <title>Chitinophaga sp. K3CV102501T nov., isolated from isolated from a monsoon evergreen broad-leaved forest soil.</title>
        <authorList>
            <person name="Lv Y."/>
        </authorList>
    </citation>
    <scope>NUCLEOTIDE SEQUENCE [LARGE SCALE GENOMIC DNA]</scope>
    <source>
        <strain evidence="1 2">GDMCC 1.1325</strain>
    </source>
</reference>
<dbReference type="EMBL" id="QFFJ01000002">
    <property type="protein sequence ID" value="RBL88356.1"/>
    <property type="molecule type" value="Genomic_DNA"/>
</dbReference>
<accession>A0A365XPT2</accession>
<dbReference type="AlphaFoldDB" id="A0A365XPT2"/>